<organism evidence="2 3">
    <name type="scientific">Corynebacterium evansiae</name>
    <dbReference type="NCBI Taxonomy" id="2913499"/>
    <lineage>
        <taxon>Bacteria</taxon>
        <taxon>Bacillati</taxon>
        <taxon>Actinomycetota</taxon>
        <taxon>Actinomycetes</taxon>
        <taxon>Mycobacteriales</taxon>
        <taxon>Corynebacteriaceae</taxon>
        <taxon>Corynebacterium</taxon>
    </lineage>
</organism>
<dbReference type="AlphaFoldDB" id="A0A9X3LLX0"/>
<evidence type="ECO:0000313" key="2">
    <source>
        <dbReference type="EMBL" id="MCZ9288698.1"/>
    </source>
</evidence>
<dbReference type="Proteomes" id="UP001146469">
    <property type="component" value="Unassembled WGS sequence"/>
</dbReference>
<feature type="transmembrane region" description="Helical" evidence="1">
    <location>
        <begin position="68"/>
        <end position="91"/>
    </location>
</feature>
<evidence type="ECO:0000313" key="3">
    <source>
        <dbReference type="Proteomes" id="UP001146469"/>
    </source>
</evidence>
<comment type="caution">
    <text evidence="2">The sequence shown here is derived from an EMBL/GenBank/DDBJ whole genome shotgun (WGS) entry which is preliminary data.</text>
</comment>
<sequence length="106" mass="11649">MALSENLHMERYYVDGYQPSSFDAPHSSLQRSLTWIGMGFWLLLMPGLGTIVFGLATNMSGTQENGMTYLIIGVVMAVVAVVAGSACIHAGRKNYRDYKSRSGRII</sequence>
<keyword evidence="1" id="KW-0812">Transmembrane</keyword>
<evidence type="ECO:0000256" key="1">
    <source>
        <dbReference type="SAM" id="Phobius"/>
    </source>
</evidence>
<accession>A0A9X3LLX0</accession>
<dbReference type="RefSeq" id="WP_035002940.1">
    <property type="nucleotide sequence ID" value="NZ_JAKMUT010000001.1"/>
</dbReference>
<keyword evidence="3" id="KW-1185">Reference proteome</keyword>
<gene>
    <name evidence="2" type="ORF">L8V00_00515</name>
</gene>
<dbReference type="EMBL" id="JAKMUT010000001">
    <property type="protein sequence ID" value="MCZ9288698.1"/>
    <property type="molecule type" value="Genomic_DNA"/>
</dbReference>
<name>A0A9X3LLX0_9CORY</name>
<keyword evidence="1" id="KW-0472">Membrane</keyword>
<reference evidence="2" key="1">
    <citation type="submission" date="2022-02" db="EMBL/GenBank/DDBJ databases">
        <title>Corynebacterium sp. from urogenital microbiome.</title>
        <authorList>
            <person name="Cappelli E.A."/>
            <person name="Ribeiro T.G."/>
            <person name="Peixe L."/>
        </authorList>
    </citation>
    <scope>NUCLEOTIDE SEQUENCE</scope>
    <source>
        <strain evidence="2">C8Ua_174</strain>
    </source>
</reference>
<proteinExistence type="predicted"/>
<feature type="transmembrane region" description="Helical" evidence="1">
    <location>
        <begin position="35"/>
        <end position="56"/>
    </location>
</feature>
<keyword evidence="1" id="KW-1133">Transmembrane helix</keyword>
<protein>
    <submittedName>
        <fullName evidence="2">Uncharacterized protein</fullName>
    </submittedName>
</protein>